<organism evidence="2 3">
    <name type="scientific">Aaosphaeria arxii CBS 175.79</name>
    <dbReference type="NCBI Taxonomy" id="1450172"/>
    <lineage>
        <taxon>Eukaryota</taxon>
        <taxon>Fungi</taxon>
        <taxon>Dikarya</taxon>
        <taxon>Ascomycota</taxon>
        <taxon>Pezizomycotina</taxon>
        <taxon>Dothideomycetes</taxon>
        <taxon>Pleosporomycetidae</taxon>
        <taxon>Pleosporales</taxon>
        <taxon>Pleosporales incertae sedis</taxon>
        <taxon>Aaosphaeria</taxon>
    </lineage>
</organism>
<evidence type="ECO:0000256" key="1">
    <source>
        <dbReference type="SAM" id="Phobius"/>
    </source>
</evidence>
<keyword evidence="1" id="KW-0812">Transmembrane</keyword>
<evidence type="ECO:0000313" key="3">
    <source>
        <dbReference type="Proteomes" id="UP000799778"/>
    </source>
</evidence>
<name>A0A6A5XHP3_9PLEO</name>
<evidence type="ECO:0000313" key="2">
    <source>
        <dbReference type="EMBL" id="KAF2012758.1"/>
    </source>
</evidence>
<dbReference type="EMBL" id="ML978072">
    <property type="protein sequence ID" value="KAF2012758.1"/>
    <property type="molecule type" value="Genomic_DNA"/>
</dbReference>
<feature type="transmembrane region" description="Helical" evidence="1">
    <location>
        <begin position="52"/>
        <end position="72"/>
    </location>
</feature>
<dbReference type="GeneID" id="54286123"/>
<dbReference type="OrthoDB" id="2016548at2759"/>
<keyword evidence="3" id="KW-1185">Reference proteome</keyword>
<sequence>MKSIISRTHEWDLDIDHYLNRIIPPSPLPHFPKPIARFLGYRKKQRQDVGNVMGAFWSCLGAFCGLAVVAAVFNNTPSIRDHHAPLIASFVSRPLTFINVYRRSVPR</sequence>
<reference evidence="2" key="1">
    <citation type="journal article" date="2020" name="Stud. Mycol.">
        <title>101 Dothideomycetes genomes: a test case for predicting lifestyles and emergence of pathogens.</title>
        <authorList>
            <person name="Haridas S."/>
            <person name="Albert R."/>
            <person name="Binder M."/>
            <person name="Bloem J."/>
            <person name="Labutti K."/>
            <person name="Salamov A."/>
            <person name="Andreopoulos B."/>
            <person name="Baker S."/>
            <person name="Barry K."/>
            <person name="Bills G."/>
            <person name="Bluhm B."/>
            <person name="Cannon C."/>
            <person name="Castanera R."/>
            <person name="Culley D."/>
            <person name="Daum C."/>
            <person name="Ezra D."/>
            <person name="Gonzalez J."/>
            <person name="Henrissat B."/>
            <person name="Kuo A."/>
            <person name="Liang C."/>
            <person name="Lipzen A."/>
            <person name="Lutzoni F."/>
            <person name="Magnuson J."/>
            <person name="Mondo S."/>
            <person name="Nolan M."/>
            <person name="Ohm R."/>
            <person name="Pangilinan J."/>
            <person name="Park H.-J."/>
            <person name="Ramirez L."/>
            <person name="Alfaro M."/>
            <person name="Sun H."/>
            <person name="Tritt A."/>
            <person name="Yoshinaga Y."/>
            <person name="Zwiers L.-H."/>
            <person name="Turgeon B."/>
            <person name="Goodwin S."/>
            <person name="Spatafora J."/>
            <person name="Crous P."/>
            <person name="Grigoriev I."/>
        </authorList>
    </citation>
    <scope>NUCLEOTIDE SEQUENCE</scope>
    <source>
        <strain evidence="2">CBS 175.79</strain>
    </source>
</reference>
<dbReference type="AlphaFoldDB" id="A0A6A5XHP3"/>
<accession>A0A6A5XHP3</accession>
<protein>
    <submittedName>
        <fullName evidence="2">Uncharacterized protein</fullName>
    </submittedName>
</protein>
<gene>
    <name evidence="2" type="ORF">BU24DRAFT_425377</name>
</gene>
<proteinExistence type="predicted"/>
<keyword evidence="1" id="KW-0472">Membrane</keyword>
<dbReference type="RefSeq" id="XP_033381097.1">
    <property type="nucleotide sequence ID" value="XM_033528726.1"/>
</dbReference>
<keyword evidence="1" id="KW-1133">Transmembrane helix</keyword>
<dbReference type="Proteomes" id="UP000799778">
    <property type="component" value="Unassembled WGS sequence"/>
</dbReference>